<evidence type="ECO:0000256" key="8">
    <source>
        <dbReference type="SAM" id="MobiDB-lite"/>
    </source>
</evidence>
<dbReference type="RefSeq" id="XP_025019833.1">
    <property type="nucleotide sequence ID" value="XM_025164065.1"/>
</dbReference>
<dbReference type="KEGG" id="pbi:112540193"/>
<dbReference type="SMART" id="SM00327">
    <property type="entry name" value="VWA"/>
    <property type="match status" value="2"/>
</dbReference>
<dbReference type="InterPro" id="IPR036116">
    <property type="entry name" value="FN3_sf"/>
</dbReference>
<evidence type="ECO:0000259" key="10">
    <source>
        <dbReference type="PROSITE" id="PS50234"/>
    </source>
</evidence>
<feature type="compositionally biased region" description="Basic and acidic residues" evidence="8">
    <location>
        <begin position="1168"/>
        <end position="1183"/>
    </location>
</feature>
<feature type="domain" description="Fibronectin type-III" evidence="11">
    <location>
        <begin position="423"/>
        <end position="510"/>
    </location>
</feature>
<evidence type="ECO:0000256" key="1">
    <source>
        <dbReference type="ARBA" id="ARBA00004498"/>
    </source>
</evidence>
<dbReference type="Pfam" id="PF00092">
    <property type="entry name" value="VWA"/>
    <property type="match status" value="2"/>
</dbReference>
<comment type="subcellular location">
    <subcellularLocation>
        <location evidence="1">Secreted</location>
        <location evidence="1">Extracellular space</location>
        <location evidence="1">Extracellular matrix</location>
    </subcellularLocation>
</comment>
<feature type="compositionally biased region" description="Basic and acidic residues" evidence="8">
    <location>
        <begin position="1084"/>
        <end position="1094"/>
    </location>
</feature>
<feature type="compositionally biased region" description="Basic and acidic residues" evidence="8">
    <location>
        <begin position="1444"/>
        <end position="1453"/>
    </location>
</feature>
<dbReference type="Pfam" id="PF01391">
    <property type="entry name" value="Collagen"/>
    <property type="match status" value="4"/>
</dbReference>
<keyword evidence="12" id="KW-1185">Reference proteome</keyword>
<dbReference type="SMART" id="SM00060">
    <property type="entry name" value="FN3"/>
    <property type="match status" value="5"/>
</dbReference>
<evidence type="ECO:0000259" key="11">
    <source>
        <dbReference type="PROSITE" id="PS50853"/>
    </source>
</evidence>
<evidence type="ECO:0000256" key="5">
    <source>
        <dbReference type="ARBA" id="ARBA00022737"/>
    </source>
</evidence>
<evidence type="ECO:0000256" key="2">
    <source>
        <dbReference type="ARBA" id="ARBA00022525"/>
    </source>
</evidence>
<feature type="compositionally biased region" description="Basic and acidic residues" evidence="8">
    <location>
        <begin position="1360"/>
        <end position="1369"/>
    </location>
</feature>
<protein>
    <submittedName>
        <fullName evidence="13">Collagen alpha-1(VII) chain-like</fullName>
    </submittedName>
</protein>
<dbReference type="InterPro" id="IPR008160">
    <property type="entry name" value="Collagen"/>
</dbReference>
<dbReference type="OrthoDB" id="196393at2759"/>
<feature type="domain" description="VWFA" evidence="10">
    <location>
        <begin position="28"/>
        <end position="202"/>
    </location>
</feature>
<feature type="domain" description="Fibronectin type-III" evidence="11">
    <location>
        <begin position="323"/>
        <end position="422"/>
    </location>
</feature>
<accession>A0A9F5IQU2</accession>
<feature type="non-terminal residue" evidence="13">
    <location>
        <position position="1657"/>
    </location>
</feature>
<dbReference type="SUPFAM" id="SSF53300">
    <property type="entry name" value="vWA-like"/>
    <property type="match status" value="2"/>
</dbReference>
<keyword evidence="5" id="KW-0677">Repeat</keyword>
<dbReference type="CDD" id="cd00063">
    <property type="entry name" value="FN3"/>
    <property type="match status" value="5"/>
</dbReference>
<feature type="signal peptide" evidence="9">
    <location>
        <begin position="1"/>
        <end position="16"/>
    </location>
</feature>
<evidence type="ECO:0000256" key="9">
    <source>
        <dbReference type="SAM" id="SignalP"/>
    </source>
</evidence>
<feature type="domain" description="VWFA" evidence="10">
    <location>
        <begin position="700"/>
        <end position="873"/>
    </location>
</feature>
<dbReference type="FunFam" id="3.40.50.410:FF:000004">
    <property type="entry name" value="collagen alpha-6(VI) chain"/>
    <property type="match status" value="1"/>
</dbReference>
<feature type="compositionally biased region" description="Basic and acidic residues" evidence="8">
    <location>
        <begin position="955"/>
        <end position="964"/>
    </location>
</feature>
<keyword evidence="6" id="KW-0130">Cell adhesion</keyword>
<dbReference type="InterPro" id="IPR013783">
    <property type="entry name" value="Ig-like_fold"/>
</dbReference>
<feature type="region of interest" description="Disordered" evidence="8">
    <location>
        <begin position="953"/>
        <end position="1404"/>
    </location>
</feature>
<dbReference type="SUPFAM" id="SSF49265">
    <property type="entry name" value="Fibronectin type III"/>
    <property type="match status" value="3"/>
</dbReference>
<name>A0A9F5IQU2_PYTBI</name>
<feature type="compositionally biased region" description="Basic and acidic residues" evidence="8">
    <location>
        <begin position="1282"/>
        <end position="1294"/>
    </location>
</feature>
<reference evidence="13" key="1">
    <citation type="submission" date="2025-08" db="UniProtKB">
        <authorList>
            <consortium name="RefSeq"/>
        </authorList>
    </citation>
    <scope>IDENTIFICATION</scope>
    <source>
        <tissue evidence="13">Liver</tissue>
    </source>
</reference>
<dbReference type="InterPro" id="IPR050525">
    <property type="entry name" value="ECM_Assembly_Org"/>
</dbReference>
<keyword evidence="3" id="KW-0272">Extracellular matrix</keyword>
<dbReference type="InterPro" id="IPR002035">
    <property type="entry name" value="VWF_A"/>
</dbReference>
<keyword evidence="4 9" id="KW-0732">Signal</keyword>
<feature type="compositionally biased region" description="Basic and acidic residues" evidence="8">
    <location>
        <begin position="1241"/>
        <end position="1251"/>
    </location>
</feature>
<dbReference type="InterPro" id="IPR036465">
    <property type="entry name" value="vWFA_dom_sf"/>
</dbReference>
<dbReference type="PRINTS" id="PR00453">
    <property type="entry name" value="VWFADOMAIN"/>
</dbReference>
<evidence type="ECO:0000313" key="12">
    <source>
        <dbReference type="Proteomes" id="UP000695026"/>
    </source>
</evidence>
<feature type="compositionally biased region" description="Low complexity" evidence="8">
    <location>
        <begin position="1026"/>
        <end position="1043"/>
    </location>
</feature>
<dbReference type="OMA" id="NTEYXIS"/>
<feature type="region of interest" description="Disordered" evidence="8">
    <location>
        <begin position="1624"/>
        <end position="1657"/>
    </location>
</feature>
<evidence type="ECO:0000256" key="3">
    <source>
        <dbReference type="ARBA" id="ARBA00022530"/>
    </source>
</evidence>
<gene>
    <name evidence="13" type="primary">LOC112540193</name>
</gene>
<dbReference type="GeneID" id="112540193"/>
<dbReference type="GO" id="GO:0007155">
    <property type="term" value="P:cell adhesion"/>
    <property type="evidence" value="ECO:0007669"/>
    <property type="project" value="UniProtKB-KW"/>
</dbReference>
<dbReference type="Gene3D" id="3.40.50.410">
    <property type="entry name" value="von Willebrand factor, type A domain"/>
    <property type="match status" value="2"/>
</dbReference>
<organism evidence="12 13">
    <name type="scientific">Python bivittatus</name>
    <name type="common">Burmese python</name>
    <name type="synonym">Python molurus bivittatus</name>
    <dbReference type="NCBI Taxonomy" id="176946"/>
    <lineage>
        <taxon>Eukaryota</taxon>
        <taxon>Metazoa</taxon>
        <taxon>Chordata</taxon>
        <taxon>Craniata</taxon>
        <taxon>Vertebrata</taxon>
        <taxon>Euteleostomi</taxon>
        <taxon>Lepidosauria</taxon>
        <taxon>Squamata</taxon>
        <taxon>Bifurcata</taxon>
        <taxon>Unidentata</taxon>
        <taxon>Episquamata</taxon>
        <taxon>Toxicofera</taxon>
        <taxon>Serpentes</taxon>
        <taxon>Henophidia</taxon>
        <taxon>Pythonidae</taxon>
        <taxon>Python</taxon>
    </lineage>
</organism>
<feature type="compositionally biased region" description="Basic and acidic residues" evidence="8">
    <location>
        <begin position="1306"/>
        <end position="1315"/>
    </location>
</feature>
<evidence type="ECO:0000256" key="7">
    <source>
        <dbReference type="ARBA" id="ARBA00023180"/>
    </source>
</evidence>
<feature type="region of interest" description="Disordered" evidence="8">
    <location>
        <begin position="1444"/>
        <end position="1494"/>
    </location>
</feature>
<dbReference type="Gene3D" id="2.60.40.10">
    <property type="entry name" value="Immunoglobulins"/>
    <property type="match status" value="5"/>
</dbReference>
<sequence>MVLTLVILLDRALKLAAPEACGTAEKADILFLMDGSWNTGENNFELIKDFIYGVIRTFENGVVGKAGIRLGVIHSGDEPRTSIDLADDANVEEVLVAIRGLTFKGSKAGTNSTLSFVADTMLSAGTLREDAAKIIILITDRESSDSVDEPAASLKDGGVTIFAVGIKNANKNGLKKIASEPFEEHVLYAEDVHQLGSLLKKLTRRICFIASEPPRPAKQRMGIAKRVGPQDLIISEQSYNSLRLHWTPATGKVTGYHVLLNSDLEQPTLANQQKIILDANKNSVLITDLKPSTKYILTVLAIYANVLGEPVTIKGKTTSLPPVTNFRVTEEGLFSLKVAWTPPLGKLKGYKIYILKCKSNSRNLARSNSSAKTTEENLNSEISWHVLENLQEDQDYTISIYAVYAEGPSKAVSTVGRTLKLSPVGSILIQNETTHTVQVRWTQVHGATGYRLTWESSEGNVQNVNLGGSYNYYRIHGLQPAMEYIVTLNPVFGAIEGPALTAKMTTLSSSAVRILKATDVTINSVLVLWNSVAGATGYRLTWGPTPEFFRRDQLRQIMLNSSTATYHLRNLAHNTEYVISLYVIFGLVEGPGISITAKTSPLGYVSNFKVTSYTSTSISLAWSTVPTATKYKIVWKAVGSGQERSIPQTQLLDRRVLSSRLKNLKPNTQYAISIRAVFGSLEGKGVTLNQSTACSTFRADIAFLVDESSSIGPNNFMKVKDFLFHVVSYFPQIGPESTQISVVQYSEKPRTEFHLNTYADRAGVLDALKRLGYNGGNTKTGRGIAYVLKEIFQASRGMRSTVPHILLLLTDGPSLDDVLPPARLAHILGIRMIAVGISGAHVEELKQVLLHRNLHQLFHVDTFDDLSQIIKELIETICLGSRQVDIIPEHLRPASKAMGLPEQLFDDQMKSPIASSPSTHLAVLTTQGPCDHKCLQSFTGENLHRGYDPFAFATKGEKGERGLPGKDGIPGLPGRPGRAGPPGSPGLRGLPGMQGDHGSPGFPGPSGPKGDRGEPGYVLGGMEVIPGKNGQPGPPGQKGQPGVPGVPGPPGLPGLSGPQGPPGLSIKGEPGDPGLRGPRGKSGIKGEKGGRGESGKAGLPGPVGLDGTPGISGPKGEKGEVGIGLMGIPGLKGPEGDKGVMGHPGLQGPKGEQGFPGTEGPTGLRGKKGQDGVKGEKGERGETGAKGSQGITGLPGPEGRKGDQGVQGFPGAPAMGVVGPSGKKGVRGEIGPVGPPGPKGHPGEQGEKGEKGSPGFGIPGQLGLKGEPGERGNVGLSGKPGQKGEKGPKGDQGEKGVPGEPGLRGKHGEEGRKGEPGIQGETGIPGKMGEKGTRGPLGLPGRPGERGMKGDVGQPGKDGATGDKGDKGETGLPGPPGIPGETGPPVESTIFIKGEKGDPGPAGKGMDIKDLERLLEAYGIKLALLKELTDLLLQGGVQSMTHHIADAKKGKEKGGKKKQGSKQPTTSTGSKGSDGEAGQKGEPGIGFRGPAGQAGPPGRKLWFLSTRVNLGHQGLLERKASRVFVVILGYQVPREKEDLQAHLEFQGKRVYVGCQERRALRGQMASSQYKMGSNRFKTLEDKPAAERKRLDKLPDFIERTKTVLRYSNTISHFICGEAGMAGKPGFPGAEGLQGSKGERGVPGTDGPKGVSGQKGEK</sequence>
<evidence type="ECO:0000256" key="4">
    <source>
        <dbReference type="ARBA" id="ARBA00022729"/>
    </source>
</evidence>
<feature type="chain" id="PRO_5039944648" evidence="9">
    <location>
        <begin position="17"/>
        <end position="1657"/>
    </location>
</feature>
<evidence type="ECO:0000313" key="13">
    <source>
        <dbReference type="RefSeq" id="XP_025019833.1"/>
    </source>
</evidence>
<feature type="domain" description="Fibronectin type-III" evidence="11">
    <location>
        <begin position="228"/>
        <end position="322"/>
    </location>
</feature>
<dbReference type="PANTHER" id="PTHR24020:SF84">
    <property type="entry name" value="VWFA DOMAIN-CONTAINING PROTEIN"/>
    <property type="match status" value="1"/>
</dbReference>
<dbReference type="InterPro" id="IPR003961">
    <property type="entry name" value="FN3_dom"/>
</dbReference>
<dbReference type="PROSITE" id="PS50853">
    <property type="entry name" value="FN3"/>
    <property type="match status" value="5"/>
</dbReference>
<keyword evidence="7" id="KW-0325">Glycoprotein</keyword>
<dbReference type="CDD" id="cd01472">
    <property type="entry name" value="vWA_collagen"/>
    <property type="match status" value="1"/>
</dbReference>
<evidence type="ECO:0000256" key="6">
    <source>
        <dbReference type="ARBA" id="ARBA00022889"/>
    </source>
</evidence>
<dbReference type="PANTHER" id="PTHR24020">
    <property type="entry name" value="COLLAGEN ALPHA"/>
    <property type="match status" value="1"/>
</dbReference>
<feature type="compositionally biased region" description="Low complexity" evidence="8">
    <location>
        <begin position="969"/>
        <end position="978"/>
    </location>
</feature>
<dbReference type="PROSITE" id="PS50234">
    <property type="entry name" value="VWFA"/>
    <property type="match status" value="2"/>
</dbReference>
<dbReference type="Pfam" id="PF00041">
    <property type="entry name" value="fn3"/>
    <property type="match status" value="5"/>
</dbReference>
<keyword evidence="2" id="KW-0964">Secreted</keyword>
<feature type="domain" description="Fibronectin type-III" evidence="11">
    <location>
        <begin position="511"/>
        <end position="603"/>
    </location>
</feature>
<dbReference type="Proteomes" id="UP000695026">
    <property type="component" value="Unplaced"/>
</dbReference>
<proteinExistence type="predicted"/>
<feature type="domain" description="Fibronectin type-III" evidence="11">
    <location>
        <begin position="604"/>
        <end position="699"/>
    </location>
</feature>